<evidence type="ECO:0000256" key="2">
    <source>
        <dbReference type="ARBA" id="ARBA00023125"/>
    </source>
</evidence>
<dbReference type="PANTHER" id="PTHR30146">
    <property type="entry name" value="LACI-RELATED TRANSCRIPTIONAL REPRESSOR"/>
    <property type="match status" value="1"/>
</dbReference>
<evidence type="ECO:0000256" key="4">
    <source>
        <dbReference type="SAM" id="Phobius"/>
    </source>
</evidence>
<dbReference type="SUPFAM" id="SSF53822">
    <property type="entry name" value="Periplasmic binding protein-like I"/>
    <property type="match status" value="1"/>
</dbReference>
<sequence length="376" mass="42521">MLPLYFLLKNFRQIITGFAFVYLGLLYLAAKIKKEPSMNKKLSINDIANELHVAKSTVSFILNGKAKEKRISDELTEKVLQFVKEKGYQPNQLAKSLSTGKTKMICLMVEKISDYFFSHIAFHLEALAYKNGYKIIYCSTENDPEKTKELITLLRARHVDGYIITPPVGIEKEIRALISDNLPVVLFDRYLPNITTDYVGLDNYNGTFDAVEYLVKGSRKKIALVTLSSDQTQMTERQAGYLAAMEEHGLSPLVLRVSFENDTETTVEQCVRFIKDHSELDAIIFATNYLALSGIKAISDLSLKIPTDISLIAFDDHDVFKIYNPTISAISQPLDELAKQLFKTLLDKLENKVRLKDVSKVIIQPELILRGSTHSP</sequence>
<gene>
    <name evidence="6" type="ORF">SAMN05192573_107238</name>
</gene>
<dbReference type="GO" id="GO:0000976">
    <property type="term" value="F:transcription cis-regulatory region binding"/>
    <property type="evidence" value="ECO:0007669"/>
    <property type="project" value="TreeGrafter"/>
</dbReference>
<proteinExistence type="predicted"/>
<keyword evidence="4" id="KW-0472">Membrane</keyword>
<dbReference type="SUPFAM" id="SSF47413">
    <property type="entry name" value="lambda repressor-like DNA-binding domains"/>
    <property type="match status" value="1"/>
</dbReference>
<dbReference type="Pfam" id="PF00356">
    <property type="entry name" value="LacI"/>
    <property type="match status" value="1"/>
</dbReference>
<keyword evidence="3" id="KW-0804">Transcription</keyword>
<evidence type="ECO:0000256" key="3">
    <source>
        <dbReference type="ARBA" id="ARBA00023163"/>
    </source>
</evidence>
<dbReference type="Proteomes" id="UP000199705">
    <property type="component" value="Unassembled WGS sequence"/>
</dbReference>
<feature type="domain" description="HTH lacI-type" evidence="5">
    <location>
        <begin position="42"/>
        <end position="99"/>
    </location>
</feature>
<evidence type="ECO:0000259" key="5">
    <source>
        <dbReference type="PROSITE" id="PS50932"/>
    </source>
</evidence>
<dbReference type="STRING" id="551996.SAMN05192573_107238"/>
<feature type="transmembrane region" description="Helical" evidence="4">
    <location>
        <begin position="12"/>
        <end position="30"/>
    </location>
</feature>
<protein>
    <submittedName>
        <fullName evidence="6">Transcriptional regulator, LacI family</fullName>
    </submittedName>
</protein>
<dbReference type="InterPro" id="IPR000843">
    <property type="entry name" value="HTH_LacI"/>
</dbReference>
<keyword evidence="4" id="KW-0812">Transmembrane</keyword>
<dbReference type="EMBL" id="FNCG01000007">
    <property type="protein sequence ID" value="SDH21812.1"/>
    <property type="molecule type" value="Genomic_DNA"/>
</dbReference>
<name>A0A1G8ALC7_9SPHI</name>
<dbReference type="Gene3D" id="1.10.260.40">
    <property type="entry name" value="lambda repressor-like DNA-binding domains"/>
    <property type="match status" value="1"/>
</dbReference>
<accession>A0A1G8ALC7</accession>
<dbReference type="PANTHER" id="PTHR30146:SF109">
    <property type="entry name" value="HTH-TYPE TRANSCRIPTIONAL REGULATOR GALS"/>
    <property type="match status" value="1"/>
</dbReference>
<evidence type="ECO:0000313" key="7">
    <source>
        <dbReference type="Proteomes" id="UP000199705"/>
    </source>
</evidence>
<organism evidence="6 7">
    <name type="scientific">Mucilaginibacter gossypii</name>
    <dbReference type="NCBI Taxonomy" id="551996"/>
    <lineage>
        <taxon>Bacteria</taxon>
        <taxon>Pseudomonadati</taxon>
        <taxon>Bacteroidota</taxon>
        <taxon>Sphingobacteriia</taxon>
        <taxon>Sphingobacteriales</taxon>
        <taxon>Sphingobacteriaceae</taxon>
        <taxon>Mucilaginibacter</taxon>
    </lineage>
</organism>
<dbReference type="GO" id="GO:0003700">
    <property type="term" value="F:DNA-binding transcription factor activity"/>
    <property type="evidence" value="ECO:0007669"/>
    <property type="project" value="TreeGrafter"/>
</dbReference>
<dbReference type="InterPro" id="IPR046335">
    <property type="entry name" value="LacI/GalR-like_sensor"/>
</dbReference>
<keyword evidence="7" id="KW-1185">Reference proteome</keyword>
<keyword evidence="2" id="KW-0238">DNA-binding</keyword>
<dbReference type="Gene3D" id="3.40.50.2300">
    <property type="match status" value="2"/>
</dbReference>
<evidence type="ECO:0000313" key="6">
    <source>
        <dbReference type="EMBL" id="SDH21812.1"/>
    </source>
</evidence>
<reference evidence="7" key="1">
    <citation type="submission" date="2016-10" db="EMBL/GenBank/DDBJ databases">
        <authorList>
            <person name="Varghese N."/>
            <person name="Submissions S."/>
        </authorList>
    </citation>
    <scope>NUCLEOTIDE SEQUENCE [LARGE SCALE GENOMIC DNA]</scope>
    <source>
        <strain evidence="7">Gh-67</strain>
    </source>
</reference>
<keyword evidence="1" id="KW-0805">Transcription regulation</keyword>
<keyword evidence="4" id="KW-1133">Transmembrane helix</keyword>
<dbReference type="AlphaFoldDB" id="A0A1G8ALC7"/>
<dbReference type="SMART" id="SM00354">
    <property type="entry name" value="HTH_LACI"/>
    <property type="match status" value="1"/>
</dbReference>
<dbReference type="Pfam" id="PF13377">
    <property type="entry name" value="Peripla_BP_3"/>
    <property type="match status" value="1"/>
</dbReference>
<dbReference type="PROSITE" id="PS50932">
    <property type="entry name" value="HTH_LACI_2"/>
    <property type="match status" value="1"/>
</dbReference>
<dbReference type="InterPro" id="IPR028082">
    <property type="entry name" value="Peripla_BP_I"/>
</dbReference>
<dbReference type="InterPro" id="IPR010982">
    <property type="entry name" value="Lambda_DNA-bd_dom_sf"/>
</dbReference>
<evidence type="ECO:0000256" key="1">
    <source>
        <dbReference type="ARBA" id="ARBA00023015"/>
    </source>
</evidence>
<dbReference type="CDD" id="cd01392">
    <property type="entry name" value="HTH_LacI"/>
    <property type="match status" value="1"/>
</dbReference>